<dbReference type="AlphaFoldDB" id="A0A0D2FZX1"/>
<evidence type="ECO:0000313" key="3">
    <source>
        <dbReference type="EMBL" id="KIW72010.1"/>
    </source>
</evidence>
<keyword evidence="2" id="KW-0472">Membrane</keyword>
<evidence type="ECO:0000256" key="2">
    <source>
        <dbReference type="SAM" id="Phobius"/>
    </source>
</evidence>
<keyword evidence="2" id="KW-1133">Transmembrane helix</keyword>
<keyword evidence="2" id="KW-0812">Transmembrane</keyword>
<evidence type="ECO:0000256" key="1">
    <source>
        <dbReference type="SAM" id="MobiDB-lite"/>
    </source>
</evidence>
<dbReference type="STRING" id="5601.A0A0D2FZX1"/>
<feature type="compositionally biased region" description="Pro residues" evidence="1">
    <location>
        <begin position="394"/>
        <end position="406"/>
    </location>
</feature>
<organism evidence="3 4">
    <name type="scientific">Phialophora macrospora</name>
    <dbReference type="NCBI Taxonomy" id="1851006"/>
    <lineage>
        <taxon>Eukaryota</taxon>
        <taxon>Fungi</taxon>
        <taxon>Dikarya</taxon>
        <taxon>Ascomycota</taxon>
        <taxon>Pezizomycotina</taxon>
        <taxon>Eurotiomycetes</taxon>
        <taxon>Chaetothyriomycetidae</taxon>
        <taxon>Chaetothyriales</taxon>
        <taxon>Herpotrichiellaceae</taxon>
        <taxon>Phialophora</taxon>
    </lineage>
</organism>
<protein>
    <submittedName>
        <fullName evidence="3">Uncharacterized protein</fullName>
    </submittedName>
</protein>
<accession>A0A0D2FZX1</accession>
<name>A0A0D2FZX1_9EURO</name>
<keyword evidence="4" id="KW-1185">Reference proteome</keyword>
<evidence type="ECO:0000313" key="4">
    <source>
        <dbReference type="Proteomes" id="UP000054266"/>
    </source>
</evidence>
<reference evidence="3 4" key="1">
    <citation type="submission" date="2015-01" db="EMBL/GenBank/DDBJ databases">
        <title>The Genome Sequence of Capronia semiimmersa CBS27337.</title>
        <authorList>
            <consortium name="The Broad Institute Genomics Platform"/>
            <person name="Cuomo C."/>
            <person name="de Hoog S."/>
            <person name="Gorbushina A."/>
            <person name="Stielow B."/>
            <person name="Teixiera M."/>
            <person name="Abouelleil A."/>
            <person name="Chapman S.B."/>
            <person name="Priest M."/>
            <person name="Young S.K."/>
            <person name="Wortman J."/>
            <person name="Nusbaum C."/>
            <person name="Birren B."/>
        </authorList>
    </citation>
    <scope>NUCLEOTIDE SEQUENCE [LARGE SCALE GENOMIC DNA]</scope>
    <source>
        <strain evidence="3 4">CBS 27337</strain>
    </source>
</reference>
<feature type="transmembrane region" description="Helical" evidence="2">
    <location>
        <begin position="266"/>
        <end position="286"/>
    </location>
</feature>
<gene>
    <name evidence="3" type="ORF">PV04_00234</name>
</gene>
<feature type="region of interest" description="Disordered" evidence="1">
    <location>
        <begin position="338"/>
        <end position="406"/>
    </location>
</feature>
<dbReference type="EMBL" id="KN846956">
    <property type="protein sequence ID" value="KIW72010.1"/>
    <property type="molecule type" value="Genomic_DNA"/>
</dbReference>
<feature type="compositionally biased region" description="Pro residues" evidence="1">
    <location>
        <begin position="374"/>
        <end position="386"/>
    </location>
</feature>
<feature type="compositionally biased region" description="Pro residues" evidence="1">
    <location>
        <begin position="345"/>
        <end position="366"/>
    </location>
</feature>
<proteinExistence type="predicted"/>
<sequence>MTCAVIRTEAFRGPPASGLEGVNSTLVFGSNAAFEYDVRDLSMVAPGYRLTTIAENILAPDSLDARLRVSDGFVTVVLLQAPDVYFSEPMDDLMFAAHQENNFPSGLRWSADNLINAAACVDQYLVCNNGTGVCSSWFSPEEEAAPSLLPSGLLNSNADQHAWNILQYILTWTSIHHTIYGRGSSALLAQRSLFAQNQESLGSQPWRDELNGWFGVSLAKLQLSVHAIARPTPFLPLDAFQAFPPDAGTLQLCKMVKFREGSYTNIHWPGFIATMVVCGLIGLIRVSHNVFRTWKSSAPASPQHSGSLLANSLQSIGHGSPAIPLTPVISQQQGAHPIPMTQAAAPPPTPPIPPLGPPPSPPPTPGSPIVASPAPSPPGSPSPAPLSPQMVNNPVPPAPSSPIGLP</sequence>
<dbReference type="HOGENOM" id="CLU_677923_0_0_1"/>
<dbReference type="Proteomes" id="UP000054266">
    <property type="component" value="Unassembled WGS sequence"/>
</dbReference>